<feature type="non-terminal residue" evidence="1">
    <location>
        <position position="76"/>
    </location>
</feature>
<dbReference type="AlphaFoldDB" id="X1R1Q6"/>
<reference evidence="1" key="1">
    <citation type="journal article" date="2014" name="Front. Microbiol.">
        <title>High frequency of phylogenetically diverse reductive dehalogenase-homologous genes in deep subseafloor sedimentary metagenomes.</title>
        <authorList>
            <person name="Kawai M."/>
            <person name="Futagami T."/>
            <person name="Toyoda A."/>
            <person name="Takaki Y."/>
            <person name="Nishi S."/>
            <person name="Hori S."/>
            <person name="Arai W."/>
            <person name="Tsubouchi T."/>
            <person name="Morono Y."/>
            <person name="Uchiyama I."/>
            <person name="Ito T."/>
            <person name="Fujiyama A."/>
            <person name="Inagaki F."/>
            <person name="Takami H."/>
        </authorList>
    </citation>
    <scope>NUCLEOTIDE SEQUENCE</scope>
    <source>
        <strain evidence="1">Expedition CK06-06</strain>
    </source>
</reference>
<proteinExistence type="predicted"/>
<gene>
    <name evidence="1" type="ORF">S12H4_01143</name>
</gene>
<protein>
    <submittedName>
        <fullName evidence="1">Uncharacterized protein</fullName>
    </submittedName>
</protein>
<dbReference type="EMBL" id="BARW01000207">
    <property type="protein sequence ID" value="GAI61001.1"/>
    <property type="molecule type" value="Genomic_DNA"/>
</dbReference>
<accession>X1R1Q6</accession>
<organism evidence="1">
    <name type="scientific">marine sediment metagenome</name>
    <dbReference type="NCBI Taxonomy" id="412755"/>
    <lineage>
        <taxon>unclassified sequences</taxon>
        <taxon>metagenomes</taxon>
        <taxon>ecological metagenomes</taxon>
    </lineage>
</organism>
<comment type="caution">
    <text evidence="1">The sequence shown here is derived from an EMBL/GenBank/DDBJ whole genome shotgun (WGS) entry which is preliminary data.</text>
</comment>
<evidence type="ECO:0000313" key="1">
    <source>
        <dbReference type="EMBL" id="GAI61001.1"/>
    </source>
</evidence>
<sequence length="76" mass="9020">MEKQTLKVPQNKQIFFSSSKDKISSLLEENKKIFSQYSFKILNQPFREVRKKNRKEVVQTALGFSKKIDPEIEEKI</sequence>
<name>X1R1Q6_9ZZZZ</name>